<dbReference type="InterPro" id="IPR017907">
    <property type="entry name" value="Znf_RING_CS"/>
</dbReference>
<dbReference type="Pfam" id="PF13445">
    <property type="entry name" value="zf-RING_UBOX"/>
    <property type="match status" value="1"/>
</dbReference>
<dbReference type="GO" id="GO:0008270">
    <property type="term" value="F:zinc ion binding"/>
    <property type="evidence" value="ECO:0007669"/>
    <property type="project" value="UniProtKB-KW"/>
</dbReference>
<keyword evidence="2 4" id="KW-0863">Zinc-finger</keyword>
<proteinExistence type="predicted"/>
<feature type="domain" description="RING-type" evidence="5">
    <location>
        <begin position="23"/>
        <end position="62"/>
    </location>
</feature>
<dbReference type="InterPro" id="IPR013083">
    <property type="entry name" value="Znf_RING/FYVE/PHD"/>
</dbReference>
<evidence type="ECO:0000313" key="7">
    <source>
        <dbReference type="Proteomes" id="UP000265160"/>
    </source>
</evidence>
<dbReference type="InterPro" id="IPR001841">
    <property type="entry name" value="Znf_RING"/>
</dbReference>
<accession>A0A3P9DUH3</accession>
<protein>
    <recommendedName>
        <fullName evidence="5">RING-type domain-containing protein</fullName>
    </recommendedName>
</protein>
<evidence type="ECO:0000313" key="6">
    <source>
        <dbReference type="Ensembl" id="ENSMZEP00005037806.1"/>
    </source>
</evidence>
<keyword evidence="1" id="KW-0479">Metal-binding</keyword>
<dbReference type="PROSITE" id="PS00518">
    <property type="entry name" value="ZF_RING_1"/>
    <property type="match status" value="1"/>
</dbReference>
<keyword evidence="7" id="KW-1185">Reference proteome</keyword>
<dbReference type="PROSITE" id="PS50089">
    <property type="entry name" value="ZF_RING_2"/>
    <property type="match status" value="1"/>
</dbReference>
<dbReference type="GeneTree" id="ENSGT00940000177081"/>
<sequence length="86" mass="9824">ITPAAFFSLRGKMSSQSEMNLSCSICYDIFRDPIMLSCSHSFCKDCLQMWWKEKPVRKCRICICQMTHPVTWSVGSPLSRRPGSSV</sequence>
<dbReference type="Ensembl" id="ENSMZET00005039144.1">
    <property type="protein sequence ID" value="ENSMZEP00005037806.1"/>
    <property type="gene ID" value="ENSMZEG00005028205.1"/>
</dbReference>
<evidence type="ECO:0000259" key="5">
    <source>
        <dbReference type="PROSITE" id="PS50089"/>
    </source>
</evidence>
<reference evidence="6" key="1">
    <citation type="submission" date="2025-08" db="UniProtKB">
        <authorList>
            <consortium name="Ensembl"/>
        </authorList>
    </citation>
    <scope>IDENTIFICATION</scope>
</reference>
<organism evidence="6 7">
    <name type="scientific">Maylandia zebra</name>
    <name type="common">zebra mbuna</name>
    <dbReference type="NCBI Taxonomy" id="106582"/>
    <lineage>
        <taxon>Eukaryota</taxon>
        <taxon>Metazoa</taxon>
        <taxon>Chordata</taxon>
        <taxon>Craniata</taxon>
        <taxon>Vertebrata</taxon>
        <taxon>Euteleostomi</taxon>
        <taxon>Actinopterygii</taxon>
        <taxon>Neopterygii</taxon>
        <taxon>Teleostei</taxon>
        <taxon>Neoteleostei</taxon>
        <taxon>Acanthomorphata</taxon>
        <taxon>Ovalentaria</taxon>
        <taxon>Cichlomorphae</taxon>
        <taxon>Cichliformes</taxon>
        <taxon>Cichlidae</taxon>
        <taxon>African cichlids</taxon>
        <taxon>Pseudocrenilabrinae</taxon>
        <taxon>Haplochromini</taxon>
        <taxon>Maylandia</taxon>
        <taxon>Maylandia zebra complex</taxon>
    </lineage>
</organism>
<evidence type="ECO:0000256" key="4">
    <source>
        <dbReference type="PROSITE-ProRule" id="PRU00175"/>
    </source>
</evidence>
<evidence type="ECO:0000256" key="3">
    <source>
        <dbReference type="ARBA" id="ARBA00022833"/>
    </source>
</evidence>
<dbReference type="AlphaFoldDB" id="A0A3P9DUH3"/>
<reference evidence="6" key="2">
    <citation type="submission" date="2025-09" db="UniProtKB">
        <authorList>
            <consortium name="Ensembl"/>
        </authorList>
    </citation>
    <scope>IDENTIFICATION</scope>
</reference>
<evidence type="ECO:0000256" key="2">
    <source>
        <dbReference type="ARBA" id="ARBA00022771"/>
    </source>
</evidence>
<dbReference type="Proteomes" id="UP000265160">
    <property type="component" value="Unplaced"/>
</dbReference>
<dbReference type="SUPFAM" id="SSF57850">
    <property type="entry name" value="RING/U-box"/>
    <property type="match status" value="1"/>
</dbReference>
<dbReference type="SMART" id="SM00184">
    <property type="entry name" value="RING"/>
    <property type="match status" value="1"/>
</dbReference>
<name>A0A3P9DUH3_9CICH</name>
<dbReference type="InterPro" id="IPR027370">
    <property type="entry name" value="Znf-RING_euk"/>
</dbReference>
<keyword evidence="3" id="KW-0862">Zinc</keyword>
<dbReference type="Gene3D" id="3.30.40.10">
    <property type="entry name" value="Zinc/RING finger domain, C3HC4 (zinc finger)"/>
    <property type="match status" value="1"/>
</dbReference>
<evidence type="ECO:0000256" key="1">
    <source>
        <dbReference type="ARBA" id="ARBA00022723"/>
    </source>
</evidence>